<accession>A0A4S4ELU5</accession>
<dbReference type="SUPFAM" id="SSF52087">
    <property type="entry name" value="CRAL/TRIO domain"/>
    <property type="match status" value="1"/>
</dbReference>
<dbReference type="AlphaFoldDB" id="A0A4S4ELU5"/>
<name>A0A4S4ELU5_CAMSN</name>
<evidence type="ECO:0000256" key="1">
    <source>
        <dbReference type="ARBA" id="ARBA00004370"/>
    </source>
</evidence>
<dbReference type="InterPro" id="IPR042162">
    <property type="entry name" value="AtJ13"/>
</dbReference>
<dbReference type="PROSITE" id="PS50191">
    <property type="entry name" value="CRAL_TRIO"/>
    <property type="match status" value="1"/>
</dbReference>
<dbReference type="CDD" id="cd06257">
    <property type="entry name" value="DnaJ"/>
    <property type="match status" value="1"/>
</dbReference>
<evidence type="ECO:0000259" key="6">
    <source>
        <dbReference type="PROSITE" id="PS50191"/>
    </source>
</evidence>
<keyword evidence="2" id="KW-0472">Membrane</keyword>
<dbReference type="Pfam" id="PF11875">
    <property type="entry name" value="DnaJ-like_C11_C"/>
    <property type="match status" value="1"/>
</dbReference>
<dbReference type="PROSITE" id="PS50076">
    <property type="entry name" value="DNAJ_2"/>
    <property type="match status" value="1"/>
</dbReference>
<keyword evidence="3" id="KW-0143">Chaperone</keyword>
<feature type="domain" description="CRAL-TRIO" evidence="6">
    <location>
        <begin position="774"/>
        <end position="948"/>
    </location>
</feature>
<dbReference type="Proteomes" id="UP000306102">
    <property type="component" value="Unassembled WGS sequence"/>
</dbReference>
<evidence type="ECO:0000313" key="8">
    <source>
        <dbReference type="Proteomes" id="UP000306102"/>
    </source>
</evidence>
<dbReference type="Gene3D" id="1.10.287.110">
    <property type="entry name" value="DnaJ domain"/>
    <property type="match status" value="2"/>
</dbReference>
<keyword evidence="8" id="KW-1185">Reference proteome</keyword>
<gene>
    <name evidence="7" type="ORF">TEA_014988</name>
</gene>
<dbReference type="InterPro" id="IPR036865">
    <property type="entry name" value="CRAL-TRIO_dom_sf"/>
</dbReference>
<dbReference type="CDD" id="cd00170">
    <property type="entry name" value="SEC14"/>
    <property type="match status" value="1"/>
</dbReference>
<evidence type="ECO:0000256" key="4">
    <source>
        <dbReference type="SAM" id="Coils"/>
    </source>
</evidence>
<evidence type="ECO:0000313" key="7">
    <source>
        <dbReference type="EMBL" id="THG17232.1"/>
    </source>
</evidence>
<dbReference type="PANTHER" id="PTHR44914">
    <property type="entry name" value="CHAPERONE PROTEIN DNAJ 13"/>
    <property type="match status" value="1"/>
</dbReference>
<dbReference type="InterPro" id="IPR024586">
    <property type="entry name" value="DnaJ-like_C11_C"/>
</dbReference>
<organism evidence="7 8">
    <name type="scientific">Camellia sinensis var. sinensis</name>
    <name type="common">China tea</name>
    <dbReference type="NCBI Taxonomy" id="542762"/>
    <lineage>
        <taxon>Eukaryota</taxon>
        <taxon>Viridiplantae</taxon>
        <taxon>Streptophyta</taxon>
        <taxon>Embryophyta</taxon>
        <taxon>Tracheophyta</taxon>
        <taxon>Spermatophyta</taxon>
        <taxon>Magnoliopsida</taxon>
        <taxon>eudicotyledons</taxon>
        <taxon>Gunneridae</taxon>
        <taxon>Pentapetalae</taxon>
        <taxon>asterids</taxon>
        <taxon>Ericales</taxon>
        <taxon>Theaceae</taxon>
        <taxon>Camellia</taxon>
    </lineage>
</organism>
<dbReference type="PRINTS" id="PR00625">
    <property type="entry name" value="JDOMAIN"/>
</dbReference>
<evidence type="ECO:0000256" key="3">
    <source>
        <dbReference type="ARBA" id="ARBA00023186"/>
    </source>
</evidence>
<dbReference type="Pfam" id="PF00650">
    <property type="entry name" value="CRAL_TRIO"/>
    <property type="match status" value="1"/>
</dbReference>
<dbReference type="GO" id="GO:0016020">
    <property type="term" value="C:membrane"/>
    <property type="evidence" value="ECO:0007669"/>
    <property type="project" value="UniProtKB-SubCell"/>
</dbReference>
<evidence type="ECO:0008006" key="9">
    <source>
        <dbReference type="Google" id="ProtNLM"/>
    </source>
</evidence>
<dbReference type="Pfam" id="PF22774">
    <property type="entry name" value="DNAJC11_beta-barrel"/>
    <property type="match status" value="1"/>
</dbReference>
<protein>
    <recommendedName>
        <fullName evidence="9">J domain-containing protein</fullName>
    </recommendedName>
</protein>
<feature type="domain" description="J" evidence="5">
    <location>
        <begin position="12"/>
        <end position="168"/>
    </location>
</feature>
<dbReference type="EMBL" id="SDRB02003629">
    <property type="protein sequence ID" value="THG17232.1"/>
    <property type="molecule type" value="Genomic_DNA"/>
</dbReference>
<sequence length="1043" mass="116581">MKEAEVGPPNKELYALLHISPEASDEEIRKAYRQWAQVYHPDKYQSPQATLSLSLFELNGNLTMMLDMSSSSNYSSSAEILDLEYEALKCDFGVRAAIRVTKSDKPSKRRFSLLVDMLIELIIPPPALAVLGLHQNMKDIATENFQRICEAYEILSDERKRQIYDIYGMEGLTSGLELGPKLNKAEEIKEELERLRRRKEMEKVSAHVQPSGSILANLSLPQFLKGGSIMRGMAMSSELQSQISKRNAIAIGGNLAVNGNAGGGAASVMLRHQISSVSSIEFMASTGLRALIGVQTSRNLSLHSTATMGITMSLRDGSINLSNSWTRQLSDTSSGNIQLVLGPESSVAVGWQKKEEKMSAAGEIKIGTSSFGASAHYTHRFSTKSHGRIAGRVGSTMLELEVGGGRKISQFSTVRMLYSVGIQGIFWKFELHRGRQKLIVPILLSRHLNAVFATGAFVIPTSLYFFLKTFIIKPYYLKREKQKMLENMEKTSTQVQEARAAAEKAQQLLQNVANRKRSRQLETDGLVITKAVYGSKKSLNKKRDEAEEANDELASQVIDVTLPLNFLANDSGQLKLHEGVKKSGIMGFCDPCPGEPKQLCVEYTYHGDRYEVIFGFNRVLEGSCCVLAAIDSALACFRYITLKSWERNKEIVISKGSVGSKHFSSFEDTNSAKEKAKSIYPPIESHWNLPPQKEYKKLSSLNLNCKSMLSYPLKIRDSLKRIRKSQSLLAVPKEARDPKDDQIVQSFRKLLLLEGHLPGKHSDYHTFTEFKFEEYKDVKKCYPHGFHGVDKYGRPLYIERVGMVDLNAFLQITTIDRFMKYHVSEQEKTLNWRYPACSVSAKKHIASTTSILDVKGVGLSNFSKPARNIFTEIQKIDSNYYPETLHQLFIVNAGSGFRVLWKALMVFLDARTLAKIQVLGSNYHSILAEVIDPSNLPSFLGGNCTCSDYGGCLLNDKGPWNDPEITEILQAQVGTAEEYNNGERSDMVSDTEDVQIEDVYETKDVNKTQPQKILAFEAALKDAQKKIQALEGALEDTKVVSEK</sequence>
<dbReference type="SMART" id="SM00271">
    <property type="entry name" value="DnaJ"/>
    <property type="match status" value="1"/>
</dbReference>
<dbReference type="InterPro" id="IPR018253">
    <property type="entry name" value="DnaJ_domain_CS"/>
</dbReference>
<proteinExistence type="predicted"/>
<comment type="subcellular location">
    <subcellularLocation>
        <location evidence="1">Membrane</location>
    </subcellularLocation>
</comment>
<dbReference type="PANTHER" id="PTHR44914:SF1">
    <property type="entry name" value="CHAPERONE PROTEIN DNAJ 13"/>
    <property type="match status" value="1"/>
</dbReference>
<dbReference type="InterPro" id="IPR055225">
    <property type="entry name" value="DNAJC11-like_beta-barrel"/>
</dbReference>
<dbReference type="InterPro" id="IPR036869">
    <property type="entry name" value="J_dom_sf"/>
</dbReference>
<dbReference type="Gene3D" id="3.40.525.10">
    <property type="entry name" value="CRAL-TRIO lipid binding domain"/>
    <property type="match status" value="1"/>
</dbReference>
<dbReference type="InterPro" id="IPR001251">
    <property type="entry name" value="CRAL-TRIO_dom"/>
</dbReference>
<keyword evidence="4" id="KW-0175">Coiled coil</keyword>
<reference evidence="7 8" key="1">
    <citation type="journal article" date="2018" name="Proc. Natl. Acad. Sci. U.S.A.">
        <title>Draft genome sequence of Camellia sinensis var. sinensis provides insights into the evolution of the tea genome and tea quality.</title>
        <authorList>
            <person name="Wei C."/>
            <person name="Yang H."/>
            <person name="Wang S."/>
            <person name="Zhao J."/>
            <person name="Liu C."/>
            <person name="Gao L."/>
            <person name="Xia E."/>
            <person name="Lu Y."/>
            <person name="Tai Y."/>
            <person name="She G."/>
            <person name="Sun J."/>
            <person name="Cao H."/>
            <person name="Tong W."/>
            <person name="Gao Q."/>
            <person name="Li Y."/>
            <person name="Deng W."/>
            <person name="Jiang X."/>
            <person name="Wang W."/>
            <person name="Chen Q."/>
            <person name="Zhang S."/>
            <person name="Li H."/>
            <person name="Wu J."/>
            <person name="Wang P."/>
            <person name="Li P."/>
            <person name="Shi C."/>
            <person name="Zheng F."/>
            <person name="Jian J."/>
            <person name="Huang B."/>
            <person name="Shan D."/>
            <person name="Shi M."/>
            <person name="Fang C."/>
            <person name="Yue Y."/>
            <person name="Li F."/>
            <person name="Li D."/>
            <person name="Wei S."/>
            <person name="Han B."/>
            <person name="Jiang C."/>
            <person name="Yin Y."/>
            <person name="Xia T."/>
            <person name="Zhang Z."/>
            <person name="Bennetzen J.L."/>
            <person name="Zhao S."/>
            <person name="Wan X."/>
        </authorList>
    </citation>
    <scope>NUCLEOTIDE SEQUENCE [LARGE SCALE GENOMIC DNA]</scope>
    <source>
        <strain evidence="8">cv. Shuchazao</strain>
        <tissue evidence="7">Leaf</tissue>
    </source>
</reference>
<dbReference type="STRING" id="542762.A0A4S4ELU5"/>
<dbReference type="PROSITE" id="PS00636">
    <property type="entry name" value="DNAJ_1"/>
    <property type="match status" value="1"/>
</dbReference>
<comment type="caution">
    <text evidence="7">The sequence shown here is derived from an EMBL/GenBank/DDBJ whole genome shotgun (WGS) entry which is preliminary data.</text>
</comment>
<evidence type="ECO:0000256" key="2">
    <source>
        <dbReference type="ARBA" id="ARBA00023136"/>
    </source>
</evidence>
<feature type="coiled-coil region" evidence="4">
    <location>
        <begin position="1013"/>
        <end position="1040"/>
    </location>
</feature>
<dbReference type="InterPro" id="IPR001623">
    <property type="entry name" value="DnaJ_domain"/>
</dbReference>
<feature type="coiled-coil region" evidence="4">
    <location>
        <begin position="478"/>
        <end position="559"/>
    </location>
</feature>
<dbReference type="SUPFAM" id="SSF46565">
    <property type="entry name" value="Chaperone J-domain"/>
    <property type="match status" value="2"/>
</dbReference>
<dbReference type="Pfam" id="PF00226">
    <property type="entry name" value="DnaJ"/>
    <property type="match status" value="2"/>
</dbReference>
<evidence type="ECO:0000259" key="5">
    <source>
        <dbReference type="PROSITE" id="PS50076"/>
    </source>
</evidence>
<dbReference type="SMART" id="SM00516">
    <property type="entry name" value="SEC14"/>
    <property type="match status" value="1"/>
</dbReference>